<keyword evidence="3" id="KW-1185">Reference proteome</keyword>
<dbReference type="KEGG" id="ncon:LC1Nh_0720"/>
<dbReference type="AlphaFoldDB" id="A0A5Q0UG64"/>
<evidence type="ECO:0000313" key="3">
    <source>
        <dbReference type="Proteomes" id="UP000377803"/>
    </source>
</evidence>
<organism evidence="2 3">
    <name type="scientific">Candidatus Nanohalobium constans</name>
    <dbReference type="NCBI Taxonomy" id="2565781"/>
    <lineage>
        <taxon>Archaea</taxon>
        <taxon>Candidatus Nanohalarchaeota</taxon>
        <taxon>Candidatus Nanohalobia</taxon>
        <taxon>Candidatus Nanohalobiales</taxon>
        <taxon>Candidatus Nanohalobiaceae</taxon>
        <taxon>Candidatus Nanohalobium</taxon>
    </lineage>
</organism>
<feature type="region of interest" description="Disordered" evidence="1">
    <location>
        <begin position="93"/>
        <end position="121"/>
    </location>
</feature>
<dbReference type="RefSeq" id="WP_153550348.1">
    <property type="nucleotide sequence ID" value="NZ_CP040089.1"/>
</dbReference>
<dbReference type="GeneID" id="42365107"/>
<feature type="compositionally biased region" description="Basic and acidic residues" evidence="1">
    <location>
        <begin position="98"/>
        <end position="121"/>
    </location>
</feature>
<sequence>MKEKVSMDVLILDSTEKEFGKHAYSQLAEFQLEAEVSETEFVDIPGKMSRSSAEAFIVICDTSEDYMEPVIGKILDLEVEKGIVQKVFLDSSGESQEVFERRGKRESGEAAEKLAEKVKSQ</sequence>
<accession>A0A5Q0UG64</accession>
<dbReference type="Proteomes" id="UP000377803">
    <property type="component" value="Chromosome"/>
</dbReference>
<proteinExistence type="predicted"/>
<reference evidence="3" key="1">
    <citation type="submission" date="2019-05" db="EMBL/GenBank/DDBJ databases">
        <title>Candidatus Nanohalobium constans, a novel model system to study the DPANN nano-sized archaea: genomic and physiological characterization of a nanoarchaeon co-cultured with its chitinotrophic host.</title>
        <authorList>
            <person name="La Cono V."/>
            <person name="Arcadi E."/>
            <person name="Crisafi F."/>
            <person name="Denaro R."/>
            <person name="La Spada G."/>
            <person name="Messina E."/>
            <person name="Smedile F."/>
            <person name="Toshchakov S.V."/>
            <person name="Shevchenko M.A."/>
            <person name="Golyshin P.N."/>
            <person name="Golyshina O.V."/>
            <person name="Ferrer M."/>
            <person name="Rohde M."/>
            <person name="Mushegian A."/>
            <person name="Sorokin D.Y."/>
            <person name="Giuliano L."/>
            <person name="Yakimov M.M."/>
        </authorList>
    </citation>
    <scope>NUCLEOTIDE SEQUENCE [LARGE SCALE GENOMIC DNA]</scope>
    <source>
        <strain evidence="3">LC1Nh</strain>
    </source>
</reference>
<gene>
    <name evidence="2" type="ORF">LC1Nh_0720</name>
</gene>
<protein>
    <submittedName>
        <fullName evidence="2">Uncharacterized protein</fullName>
    </submittedName>
</protein>
<evidence type="ECO:0000256" key="1">
    <source>
        <dbReference type="SAM" id="MobiDB-lite"/>
    </source>
</evidence>
<name>A0A5Q0UG64_9ARCH</name>
<dbReference type="EMBL" id="CP040089">
    <property type="protein sequence ID" value="QGA80608.1"/>
    <property type="molecule type" value="Genomic_DNA"/>
</dbReference>
<evidence type="ECO:0000313" key="2">
    <source>
        <dbReference type="EMBL" id="QGA80608.1"/>
    </source>
</evidence>